<dbReference type="Proteomes" id="UP001239522">
    <property type="component" value="Chromosome"/>
</dbReference>
<sequence length="73" mass="8070">MQLLELFVHRGGRAATAREAITVDGEKVQIGLWLAKARTKKRAGRLPVEHDHLLALLFEGNWADDTVQPVALA</sequence>
<accession>A0ABY9HBN8</accession>
<reference evidence="1 2" key="1">
    <citation type="submission" date="2023-03" db="EMBL/GenBank/DDBJ databases">
        <title>Isolation and description of six Streptomyces strains from soil environments, able to metabolize different microbial glucans.</title>
        <authorList>
            <person name="Widen T."/>
            <person name="Larsbrink J."/>
        </authorList>
    </citation>
    <scope>NUCLEOTIDE SEQUENCE [LARGE SCALE GENOMIC DNA]</scope>
    <source>
        <strain evidence="1 2">Mut1</strain>
    </source>
</reference>
<name>A0ABY9HBN8_9ACTN</name>
<organism evidence="1 2">
    <name type="scientific">Streptomyces castrisilvae</name>
    <dbReference type="NCBI Taxonomy" id="3033811"/>
    <lineage>
        <taxon>Bacteria</taxon>
        <taxon>Bacillati</taxon>
        <taxon>Actinomycetota</taxon>
        <taxon>Actinomycetes</taxon>
        <taxon>Kitasatosporales</taxon>
        <taxon>Streptomycetaceae</taxon>
        <taxon>Streptomyces</taxon>
    </lineage>
</organism>
<evidence type="ECO:0008006" key="3">
    <source>
        <dbReference type="Google" id="ProtNLM"/>
    </source>
</evidence>
<keyword evidence="2" id="KW-1185">Reference proteome</keyword>
<dbReference type="RefSeq" id="WP_306050448.1">
    <property type="nucleotide sequence ID" value="NZ_CP120997.1"/>
</dbReference>
<dbReference type="EMBL" id="CP120997">
    <property type="protein sequence ID" value="WLQ31928.1"/>
    <property type="molecule type" value="Genomic_DNA"/>
</dbReference>
<gene>
    <name evidence="1" type="ORF">P8A18_00075</name>
</gene>
<evidence type="ECO:0000313" key="2">
    <source>
        <dbReference type="Proteomes" id="UP001239522"/>
    </source>
</evidence>
<protein>
    <recommendedName>
        <fullName evidence="3">Helicase-associated domain-containing protein</fullName>
    </recommendedName>
</protein>
<evidence type="ECO:0000313" key="1">
    <source>
        <dbReference type="EMBL" id="WLQ31928.1"/>
    </source>
</evidence>
<proteinExistence type="predicted"/>